<evidence type="ECO:0000313" key="5">
    <source>
        <dbReference type="EMBL" id="SFE87605.1"/>
    </source>
</evidence>
<sequence length="243" mass="26634">MNIRNLSQLDRALLGLRSLVLSGDIAGGQRLSEVAVAKQLGISRTPLRQAMDRLVAEGLLERIETGGCRVATFSKKDVADAIEMRGVVEGTAARMAAERGVAADLLAQARDTLNKIDKALTRKKGLDFDQYVIQNARFHELLARFPGSPIVQREIERMSLLPLASPSAFLSDQAMIPDFQASLVYAQRQHRAILDAIIAREGARAEALTREHARLALINFNYLNEIRPTLLSKVPGLALVATE</sequence>
<evidence type="ECO:0000256" key="3">
    <source>
        <dbReference type="ARBA" id="ARBA00023163"/>
    </source>
</evidence>
<dbReference type="GO" id="GO:0003677">
    <property type="term" value="F:DNA binding"/>
    <property type="evidence" value="ECO:0007669"/>
    <property type="project" value="UniProtKB-KW"/>
</dbReference>
<dbReference type="Gene3D" id="1.20.120.530">
    <property type="entry name" value="GntR ligand-binding domain-like"/>
    <property type="match status" value="1"/>
</dbReference>
<dbReference type="InterPro" id="IPR011711">
    <property type="entry name" value="GntR_C"/>
</dbReference>
<reference evidence="5 6" key="1">
    <citation type="submission" date="2016-10" db="EMBL/GenBank/DDBJ databases">
        <authorList>
            <person name="de Groot N.N."/>
        </authorList>
    </citation>
    <scope>NUCLEOTIDE SEQUENCE [LARGE SCALE GENOMIC DNA]</scope>
    <source>
        <strain evidence="5 6">DSM 11443</strain>
    </source>
</reference>
<dbReference type="SMART" id="SM00345">
    <property type="entry name" value="HTH_GNTR"/>
    <property type="match status" value="1"/>
</dbReference>
<dbReference type="PRINTS" id="PR00035">
    <property type="entry name" value="HTHGNTR"/>
</dbReference>
<dbReference type="PROSITE" id="PS50949">
    <property type="entry name" value="HTH_GNTR"/>
    <property type="match status" value="1"/>
</dbReference>
<keyword evidence="3" id="KW-0804">Transcription</keyword>
<dbReference type="SUPFAM" id="SSF46785">
    <property type="entry name" value="Winged helix' DNA-binding domain"/>
    <property type="match status" value="1"/>
</dbReference>
<dbReference type="Proteomes" id="UP000198977">
    <property type="component" value="Unassembled WGS sequence"/>
</dbReference>
<keyword evidence="6" id="KW-1185">Reference proteome</keyword>
<accession>A0A1I2E427</accession>
<dbReference type="InterPro" id="IPR036388">
    <property type="entry name" value="WH-like_DNA-bd_sf"/>
</dbReference>
<dbReference type="PANTHER" id="PTHR43537:SF49">
    <property type="entry name" value="TRANSCRIPTIONAL REGULATORY PROTEIN"/>
    <property type="match status" value="1"/>
</dbReference>
<dbReference type="InterPro" id="IPR000524">
    <property type="entry name" value="Tscrpt_reg_HTH_GntR"/>
</dbReference>
<evidence type="ECO:0000313" key="6">
    <source>
        <dbReference type="Proteomes" id="UP000198977"/>
    </source>
</evidence>
<proteinExistence type="predicted"/>
<dbReference type="InterPro" id="IPR008920">
    <property type="entry name" value="TF_FadR/GntR_C"/>
</dbReference>
<dbReference type="RefSeq" id="WP_093924756.1">
    <property type="nucleotide sequence ID" value="NZ_FOMW01000011.1"/>
</dbReference>
<dbReference type="CDD" id="cd07377">
    <property type="entry name" value="WHTH_GntR"/>
    <property type="match status" value="1"/>
</dbReference>
<feature type="domain" description="HTH gntR-type" evidence="4">
    <location>
        <begin position="6"/>
        <end position="73"/>
    </location>
</feature>
<dbReference type="GO" id="GO:0003700">
    <property type="term" value="F:DNA-binding transcription factor activity"/>
    <property type="evidence" value="ECO:0007669"/>
    <property type="project" value="InterPro"/>
</dbReference>
<dbReference type="Pfam" id="PF00392">
    <property type="entry name" value="GntR"/>
    <property type="match status" value="1"/>
</dbReference>
<dbReference type="Pfam" id="PF07729">
    <property type="entry name" value="FCD"/>
    <property type="match status" value="1"/>
</dbReference>
<name>A0A1I2E427_9RHOB</name>
<organism evidence="5 6">
    <name type="scientific">Sulfitobacter brevis</name>
    <dbReference type="NCBI Taxonomy" id="74348"/>
    <lineage>
        <taxon>Bacteria</taxon>
        <taxon>Pseudomonadati</taxon>
        <taxon>Pseudomonadota</taxon>
        <taxon>Alphaproteobacteria</taxon>
        <taxon>Rhodobacterales</taxon>
        <taxon>Roseobacteraceae</taxon>
        <taxon>Sulfitobacter</taxon>
    </lineage>
</organism>
<keyword evidence="1" id="KW-0805">Transcription regulation</keyword>
<dbReference type="AlphaFoldDB" id="A0A1I2E427"/>
<dbReference type="Gene3D" id="1.10.10.10">
    <property type="entry name" value="Winged helix-like DNA-binding domain superfamily/Winged helix DNA-binding domain"/>
    <property type="match status" value="1"/>
</dbReference>
<keyword evidence="2" id="KW-0238">DNA-binding</keyword>
<protein>
    <submittedName>
        <fullName evidence="5">GntR family transcriptional regulator, vanillate catabolism transcriptional regulator</fullName>
    </submittedName>
</protein>
<evidence type="ECO:0000256" key="2">
    <source>
        <dbReference type="ARBA" id="ARBA00023125"/>
    </source>
</evidence>
<dbReference type="STRING" id="74348.SAMN04488523_111111"/>
<evidence type="ECO:0000259" key="4">
    <source>
        <dbReference type="PROSITE" id="PS50949"/>
    </source>
</evidence>
<dbReference type="SUPFAM" id="SSF48008">
    <property type="entry name" value="GntR ligand-binding domain-like"/>
    <property type="match status" value="1"/>
</dbReference>
<dbReference type="PANTHER" id="PTHR43537">
    <property type="entry name" value="TRANSCRIPTIONAL REGULATOR, GNTR FAMILY"/>
    <property type="match status" value="1"/>
</dbReference>
<dbReference type="OrthoDB" id="7620579at2"/>
<dbReference type="InterPro" id="IPR036390">
    <property type="entry name" value="WH_DNA-bd_sf"/>
</dbReference>
<dbReference type="EMBL" id="FOMW01000011">
    <property type="protein sequence ID" value="SFE87605.1"/>
    <property type="molecule type" value="Genomic_DNA"/>
</dbReference>
<gene>
    <name evidence="5" type="ORF">SAMN04488523_111111</name>
</gene>
<dbReference type="SMART" id="SM00895">
    <property type="entry name" value="FCD"/>
    <property type="match status" value="1"/>
</dbReference>
<evidence type="ECO:0000256" key="1">
    <source>
        <dbReference type="ARBA" id="ARBA00023015"/>
    </source>
</evidence>